<accession>A0A4Y2SS37</accession>
<evidence type="ECO:0000313" key="2">
    <source>
        <dbReference type="EMBL" id="GBN90018.1"/>
    </source>
</evidence>
<name>A0A4Y2SS37_ARAVE</name>
<reference evidence="3 4" key="1">
    <citation type="journal article" date="2019" name="Sci. Rep.">
        <title>Orb-weaving spider Araneus ventricosus genome elucidates the spidroin gene catalogue.</title>
        <authorList>
            <person name="Kono N."/>
            <person name="Nakamura H."/>
            <person name="Ohtoshi R."/>
            <person name="Moran D.A.P."/>
            <person name="Shinohara A."/>
            <person name="Yoshida Y."/>
            <person name="Fujiwara M."/>
            <person name="Mori M."/>
            <person name="Tomita M."/>
            <person name="Arakawa K."/>
        </authorList>
    </citation>
    <scope>NUCLEOTIDE SEQUENCE [LARGE SCALE GENOMIC DNA]</scope>
</reference>
<feature type="region of interest" description="Disordered" evidence="1">
    <location>
        <begin position="40"/>
        <end position="60"/>
    </location>
</feature>
<dbReference type="EMBL" id="BGPR01023103">
    <property type="protein sequence ID" value="GBN90018.1"/>
    <property type="molecule type" value="Genomic_DNA"/>
</dbReference>
<organism evidence="3 4">
    <name type="scientific">Araneus ventricosus</name>
    <name type="common">Orbweaver spider</name>
    <name type="synonym">Epeira ventricosa</name>
    <dbReference type="NCBI Taxonomy" id="182803"/>
    <lineage>
        <taxon>Eukaryota</taxon>
        <taxon>Metazoa</taxon>
        <taxon>Ecdysozoa</taxon>
        <taxon>Arthropoda</taxon>
        <taxon>Chelicerata</taxon>
        <taxon>Arachnida</taxon>
        <taxon>Araneae</taxon>
        <taxon>Araneomorphae</taxon>
        <taxon>Entelegynae</taxon>
        <taxon>Araneoidea</taxon>
        <taxon>Araneidae</taxon>
        <taxon>Araneus</taxon>
    </lineage>
</organism>
<protein>
    <submittedName>
        <fullName evidence="3">Uncharacterized protein</fullName>
    </submittedName>
</protein>
<comment type="caution">
    <text evidence="3">The sequence shown here is derived from an EMBL/GenBank/DDBJ whole genome shotgun (WGS) entry which is preliminary data.</text>
</comment>
<evidence type="ECO:0000313" key="3">
    <source>
        <dbReference type="EMBL" id="GBN90019.1"/>
    </source>
</evidence>
<gene>
    <name evidence="2" type="ORF">AVEN_89372_1</name>
    <name evidence="3" type="ORF">AVEN_90439_1</name>
</gene>
<evidence type="ECO:0000313" key="4">
    <source>
        <dbReference type="Proteomes" id="UP000499080"/>
    </source>
</evidence>
<sequence length="97" mass="10615">MYNGQKIHKNQQTERLREGLLALIFISTVNGNILPKAACGTKKRSAPLRDQPPSAATGSYTRVDVSLSQSPDLVGRKMISFLGGALKLIPTEDYTNR</sequence>
<dbReference type="EMBL" id="BGPR01023104">
    <property type="protein sequence ID" value="GBN90019.1"/>
    <property type="molecule type" value="Genomic_DNA"/>
</dbReference>
<dbReference type="Proteomes" id="UP000499080">
    <property type="component" value="Unassembled WGS sequence"/>
</dbReference>
<dbReference type="AlphaFoldDB" id="A0A4Y2SS37"/>
<keyword evidence="4" id="KW-1185">Reference proteome</keyword>
<evidence type="ECO:0000256" key="1">
    <source>
        <dbReference type="SAM" id="MobiDB-lite"/>
    </source>
</evidence>
<proteinExistence type="predicted"/>